<evidence type="ECO:0000313" key="1">
    <source>
        <dbReference type="EMBL" id="MBC6464295.1"/>
    </source>
</evidence>
<name>A0ABR7LHP7_9ACTN</name>
<dbReference type="EMBL" id="JABVEC010000001">
    <property type="protein sequence ID" value="MBC6464295.1"/>
    <property type="molecule type" value="Genomic_DNA"/>
</dbReference>
<comment type="caution">
    <text evidence="1">The sequence shown here is derived from an EMBL/GenBank/DDBJ whole genome shotgun (WGS) entry which is preliminary data.</text>
</comment>
<keyword evidence="2" id="KW-1185">Reference proteome</keyword>
<gene>
    <name evidence="1" type="ORF">HKK74_02090</name>
</gene>
<organism evidence="1 2">
    <name type="scientific">Actinomadura alba</name>
    <dbReference type="NCBI Taxonomy" id="406431"/>
    <lineage>
        <taxon>Bacteria</taxon>
        <taxon>Bacillati</taxon>
        <taxon>Actinomycetota</taxon>
        <taxon>Actinomycetes</taxon>
        <taxon>Streptosporangiales</taxon>
        <taxon>Thermomonosporaceae</taxon>
        <taxon>Actinomadura</taxon>
    </lineage>
</organism>
<dbReference type="Proteomes" id="UP000805614">
    <property type="component" value="Unassembled WGS sequence"/>
</dbReference>
<proteinExistence type="predicted"/>
<accession>A0ABR7LHP7</accession>
<sequence>MAVQIQRGTCPVCRTEQKLTANGTVDHHRRTVRGRLTEACPGRWKQPADTAGGSR</sequence>
<dbReference type="RefSeq" id="WP_187241228.1">
    <property type="nucleotide sequence ID" value="NZ_BAAAOK010000011.1"/>
</dbReference>
<reference evidence="1 2" key="1">
    <citation type="submission" date="2020-06" db="EMBL/GenBank/DDBJ databases">
        <title>Actinomadura xiongansis sp. nov., isolated from soil of Baiyangdian.</title>
        <authorList>
            <person name="Zhang X."/>
        </authorList>
    </citation>
    <scope>NUCLEOTIDE SEQUENCE [LARGE SCALE GENOMIC DNA]</scope>
    <source>
        <strain evidence="1 2">HBUM206468</strain>
    </source>
</reference>
<protein>
    <submittedName>
        <fullName evidence="1">Uncharacterized protein</fullName>
    </submittedName>
</protein>
<evidence type="ECO:0000313" key="2">
    <source>
        <dbReference type="Proteomes" id="UP000805614"/>
    </source>
</evidence>